<dbReference type="Proteomes" id="UP000250321">
    <property type="component" value="Unassembled WGS sequence"/>
</dbReference>
<gene>
    <name evidence="9" type="ORF">Pyn_19658</name>
</gene>
<dbReference type="GO" id="GO:0016020">
    <property type="term" value="C:membrane"/>
    <property type="evidence" value="ECO:0007669"/>
    <property type="project" value="UniProtKB-SubCell"/>
</dbReference>
<feature type="domain" description="Cytochrome b561" evidence="8">
    <location>
        <begin position="1"/>
        <end position="85"/>
    </location>
</feature>
<dbReference type="InterPro" id="IPR006593">
    <property type="entry name" value="Cyt_b561/ferric_Rdtase_TM"/>
</dbReference>
<dbReference type="EMBL" id="PJQY01001326">
    <property type="protein sequence ID" value="PQQ03559.1"/>
    <property type="molecule type" value="Genomic_DNA"/>
</dbReference>
<evidence type="ECO:0000256" key="7">
    <source>
        <dbReference type="SAM" id="Phobius"/>
    </source>
</evidence>
<evidence type="ECO:0000259" key="8">
    <source>
        <dbReference type="PROSITE" id="PS50939"/>
    </source>
</evidence>
<dbReference type="STRING" id="2094558.A0A314YEZ9"/>
<evidence type="ECO:0000256" key="2">
    <source>
        <dbReference type="ARBA" id="ARBA00022448"/>
    </source>
</evidence>
<accession>A0A314YEZ9</accession>
<dbReference type="CDD" id="cd08760">
    <property type="entry name" value="Cyt_b561_FRRS1_like"/>
    <property type="match status" value="1"/>
</dbReference>
<feature type="transmembrane region" description="Helical" evidence="7">
    <location>
        <begin position="29"/>
        <end position="48"/>
    </location>
</feature>
<keyword evidence="6 7" id="KW-0472">Membrane</keyword>
<evidence type="ECO:0000256" key="6">
    <source>
        <dbReference type="ARBA" id="ARBA00023136"/>
    </source>
</evidence>
<protein>
    <submittedName>
        <fullName evidence="9">Cytochrome b561 and DOMON domain-containing protein</fullName>
    </submittedName>
</protein>
<evidence type="ECO:0000313" key="9">
    <source>
        <dbReference type="EMBL" id="PQQ03559.1"/>
    </source>
</evidence>
<feature type="transmembrane region" description="Helical" evidence="7">
    <location>
        <begin position="60"/>
        <end position="79"/>
    </location>
</feature>
<dbReference type="PANTHER" id="PTHR23130">
    <property type="entry name" value="CYTOCHROME B561 AND DOMON DOMAIN-CONTAINING PROTEIN"/>
    <property type="match status" value="1"/>
</dbReference>
<comment type="caution">
    <text evidence="9">The sequence shown here is derived from an EMBL/GenBank/DDBJ whole genome shotgun (WGS) entry which is preliminary data.</text>
</comment>
<keyword evidence="4" id="KW-0249">Electron transport</keyword>
<dbReference type="PANTHER" id="PTHR23130:SF212">
    <property type="entry name" value="AUXIN-RESPONSIVE FAMILY PROTEIN"/>
    <property type="match status" value="1"/>
</dbReference>
<comment type="subcellular location">
    <subcellularLocation>
        <location evidence="1">Membrane</location>
    </subcellularLocation>
</comment>
<evidence type="ECO:0000256" key="5">
    <source>
        <dbReference type="ARBA" id="ARBA00022989"/>
    </source>
</evidence>
<evidence type="ECO:0000256" key="4">
    <source>
        <dbReference type="ARBA" id="ARBA00022982"/>
    </source>
</evidence>
<proteinExistence type="predicted"/>
<dbReference type="PROSITE" id="PS50939">
    <property type="entry name" value="CYTOCHROME_B561"/>
    <property type="match status" value="1"/>
</dbReference>
<organism evidence="9 10">
    <name type="scientific">Prunus yedoensis var. nudiflora</name>
    <dbReference type="NCBI Taxonomy" id="2094558"/>
    <lineage>
        <taxon>Eukaryota</taxon>
        <taxon>Viridiplantae</taxon>
        <taxon>Streptophyta</taxon>
        <taxon>Embryophyta</taxon>
        <taxon>Tracheophyta</taxon>
        <taxon>Spermatophyta</taxon>
        <taxon>Magnoliopsida</taxon>
        <taxon>eudicotyledons</taxon>
        <taxon>Gunneridae</taxon>
        <taxon>Pentapetalae</taxon>
        <taxon>rosids</taxon>
        <taxon>fabids</taxon>
        <taxon>Rosales</taxon>
        <taxon>Rosaceae</taxon>
        <taxon>Amygdaloideae</taxon>
        <taxon>Amygdaleae</taxon>
        <taxon>Prunus</taxon>
    </lineage>
</organism>
<evidence type="ECO:0000256" key="3">
    <source>
        <dbReference type="ARBA" id="ARBA00022692"/>
    </source>
</evidence>
<keyword evidence="3 7" id="KW-0812">Transmembrane</keyword>
<evidence type="ECO:0000313" key="10">
    <source>
        <dbReference type="Proteomes" id="UP000250321"/>
    </source>
</evidence>
<keyword evidence="2" id="KW-0813">Transport</keyword>
<dbReference type="Gene3D" id="1.20.120.1770">
    <property type="match status" value="1"/>
</dbReference>
<dbReference type="OrthoDB" id="2419613at2759"/>
<evidence type="ECO:0000256" key="1">
    <source>
        <dbReference type="ARBA" id="ARBA00004370"/>
    </source>
</evidence>
<reference evidence="9 10" key="1">
    <citation type="submission" date="2018-02" db="EMBL/GenBank/DDBJ databases">
        <title>Draft genome of wild Prunus yedoensis var. nudiflora.</title>
        <authorList>
            <person name="Baek S."/>
            <person name="Kim J.-H."/>
            <person name="Choi K."/>
            <person name="Kim G.-B."/>
            <person name="Cho A."/>
            <person name="Jang H."/>
            <person name="Shin C.-H."/>
            <person name="Yu H.-J."/>
            <person name="Mun J.-H."/>
        </authorList>
    </citation>
    <scope>NUCLEOTIDE SEQUENCE [LARGE SCALE GENOMIC DNA]</scope>
    <source>
        <strain evidence="10">cv. Jeju island</strain>
        <tissue evidence="9">Leaf</tissue>
    </source>
</reference>
<sequence length="103" mass="11842">MALATLQVLVALCLRPKKTDKRRVFWNWFHYLVGYGTIVLGVVNILKGFDILQPGKIWKISYLITIIVIGCVAVILEAWKWLSLWKRKTAQAAEEKTDMPIEV</sequence>
<name>A0A314YEZ9_PRUYE</name>
<keyword evidence="5 7" id="KW-1133">Transmembrane helix</keyword>
<dbReference type="AlphaFoldDB" id="A0A314YEZ9"/>
<keyword evidence="10" id="KW-1185">Reference proteome</keyword>